<accession>A0A915HKR2</accession>
<feature type="region of interest" description="Disordered" evidence="1">
    <location>
        <begin position="103"/>
        <end position="189"/>
    </location>
</feature>
<evidence type="ECO:0000256" key="1">
    <source>
        <dbReference type="SAM" id="MobiDB-lite"/>
    </source>
</evidence>
<dbReference type="WBParaSite" id="nRc.2.0.1.t02558-RA">
    <property type="protein sequence ID" value="nRc.2.0.1.t02558-RA"/>
    <property type="gene ID" value="nRc.2.0.1.g02558"/>
</dbReference>
<dbReference type="Proteomes" id="UP000887565">
    <property type="component" value="Unplaced"/>
</dbReference>
<feature type="compositionally biased region" description="Polar residues" evidence="1">
    <location>
        <begin position="139"/>
        <end position="150"/>
    </location>
</feature>
<reference evidence="3" key="1">
    <citation type="submission" date="2022-11" db="UniProtKB">
        <authorList>
            <consortium name="WormBaseParasite"/>
        </authorList>
    </citation>
    <scope>IDENTIFICATION</scope>
</reference>
<evidence type="ECO:0000313" key="2">
    <source>
        <dbReference type="Proteomes" id="UP000887565"/>
    </source>
</evidence>
<sequence length="239" mass="26654">MQKLSRGNFRILTKVTWLSQVIAIFSRKTNLSGWLMDQLLIVISLEIVINSEMRKEEQRFDLDILTNHTSTSIFLTHYYSVGKICIFMATKGRLYNGLSAAKDAAPRPGSLTTSPAKKEDASWIGAKNSAQDKPKPWNQRGNNPTSTNAAQEKPSWAASRKLLEPSPGGVSHARSETDLTGINKPKTTPVKDQEIFNSSEQLNVDDDDVSVSVTLSLPKVRLRKNNNKKIIKKYKIVAL</sequence>
<protein>
    <submittedName>
        <fullName evidence="3">Uncharacterized protein</fullName>
    </submittedName>
</protein>
<dbReference type="AlphaFoldDB" id="A0A915HKR2"/>
<organism evidence="2 3">
    <name type="scientific">Romanomermis culicivorax</name>
    <name type="common">Nematode worm</name>
    <dbReference type="NCBI Taxonomy" id="13658"/>
    <lineage>
        <taxon>Eukaryota</taxon>
        <taxon>Metazoa</taxon>
        <taxon>Ecdysozoa</taxon>
        <taxon>Nematoda</taxon>
        <taxon>Enoplea</taxon>
        <taxon>Dorylaimia</taxon>
        <taxon>Mermithida</taxon>
        <taxon>Mermithoidea</taxon>
        <taxon>Mermithidae</taxon>
        <taxon>Romanomermis</taxon>
    </lineage>
</organism>
<keyword evidence="2" id="KW-1185">Reference proteome</keyword>
<name>A0A915HKR2_ROMCU</name>
<evidence type="ECO:0000313" key="3">
    <source>
        <dbReference type="WBParaSite" id="nRc.2.0.1.t02558-RA"/>
    </source>
</evidence>
<proteinExistence type="predicted"/>